<feature type="transmembrane region" description="Helical" evidence="1">
    <location>
        <begin position="62"/>
        <end position="82"/>
    </location>
</feature>
<evidence type="ECO:0000259" key="2">
    <source>
        <dbReference type="Pfam" id="PF09335"/>
    </source>
</evidence>
<dbReference type="InterPro" id="IPR032816">
    <property type="entry name" value="VTT_dom"/>
</dbReference>
<keyword evidence="1" id="KW-1133">Transmembrane helix</keyword>
<dbReference type="Proteomes" id="UP000320806">
    <property type="component" value="Unassembled WGS sequence"/>
</dbReference>
<organism evidence="3 4">
    <name type="scientific">Yimella lutea</name>
    <dbReference type="NCBI Taxonomy" id="587872"/>
    <lineage>
        <taxon>Bacteria</taxon>
        <taxon>Bacillati</taxon>
        <taxon>Actinomycetota</taxon>
        <taxon>Actinomycetes</taxon>
        <taxon>Micrococcales</taxon>
        <taxon>Dermacoccaceae</taxon>
        <taxon>Yimella</taxon>
    </lineage>
</organism>
<name>A0A542ED12_9MICO</name>
<dbReference type="RefSeq" id="WP_141927413.1">
    <property type="nucleotide sequence ID" value="NZ_BAABCI010000015.1"/>
</dbReference>
<accession>A0A542ED12</accession>
<evidence type="ECO:0000313" key="3">
    <source>
        <dbReference type="EMBL" id="TQJ13221.1"/>
    </source>
</evidence>
<reference evidence="3 4" key="1">
    <citation type="submission" date="2019-06" db="EMBL/GenBank/DDBJ databases">
        <title>Sequencing the genomes of 1000 actinobacteria strains.</title>
        <authorList>
            <person name="Klenk H.-P."/>
        </authorList>
    </citation>
    <scope>NUCLEOTIDE SEQUENCE [LARGE SCALE GENOMIC DNA]</scope>
    <source>
        <strain evidence="3 4">DSM 19828</strain>
    </source>
</reference>
<protein>
    <submittedName>
        <fullName evidence="3">SNARE associated Golgi protein</fullName>
    </submittedName>
</protein>
<feature type="transmembrane region" description="Helical" evidence="1">
    <location>
        <begin position="94"/>
        <end position="117"/>
    </location>
</feature>
<dbReference type="EMBL" id="VFMO01000001">
    <property type="protein sequence ID" value="TQJ13221.1"/>
    <property type="molecule type" value="Genomic_DNA"/>
</dbReference>
<keyword evidence="1" id="KW-0472">Membrane</keyword>
<evidence type="ECO:0000256" key="1">
    <source>
        <dbReference type="SAM" id="Phobius"/>
    </source>
</evidence>
<proteinExistence type="predicted"/>
<feature type="domain" description="VTT" evidence="2">
    <location>
        <begin position="10"/>
        <end position="113"/>
    </location>
</feature>
<sequence length="122" mass="13359">MDRIRDLPGVFAFVVLFVVVFLRAGGTYLLGRAAMRAGHATRWRGKLSGPRMARARQLSSRFGVFAVPLSFLTIGVQTAANFSAGLTRMPARRYVPALLVGCVIWAAIYAGLFTLLLDLSER</sequence>
<comment type="caution">
    <text evidence="3">The sequence shown here is derived from an EMBL/GenBank/DDBJ whole genome shotgun (WGS) entry which is preliminary data.</text>
</comment>
<keyword evidence="1" id="KW-0812">Transmembrane</keyword>
<dbReference type="Pfam" id="PF09335">
    <property type="entry name" value="VTT_dom"/>
    <property type="match status" value="1"/>
</dbReference>
<dbReference type="OrthoDB" id="3426404at2"/>
<gene>
    <name evidence="3" type="ORF">FB459_0622</name>
</gene>
<keyword evidence="4" id="KW-1185">Reference proteome</keyword>
<evidence type="ECO:0000313" key="4">
    <source>
        <dbReference type="Proteomes" id="UP000320806"/>
    </source>
</evidence>
<feature type="transmembrane region" description="Helical" evidence="1">
    <location>
        <begin position="12"/>
        <end position="31"/>
    </location>
</feature>
<dbReference type="AlphaFoldDB" id="A0A542ED12"/>